<protein>
    <submittedName>
        <fullName evidence="5">Glycosyltransferase</fullName>
    </submittedName>
</protein>
<dbReference type="EMBL" id="JACRSU010000001">
    <property type="protein sequence ID" value="MBC8539422.1"/>
    <property type="molecule type" value="Genomic_DNA"/>
</dbReference>
<sequence length="466" mass="54075">MKKYKIGYTQGVYDLFHVGHLNLLNLAKKDCDKLVVGVNSDDLVMKYKNHAPHISDSMRLEIIKNIKAVDHAFLTDSLDKEQIWQQTHFDAIFIGDDWKGNERWIATEKALKPYGVDVVYLPYTKGISSTKIRKSLQEKETGIKYSVITPVFNSYKFMNFFFKTVEENKKRRDIEFILIDDCSTDRTYEQLEQYINDSEANLKLFKTNENGGPGGARNLGIKKSVGKWIVFLDSDDGLCVDFFEKLDRVSADDRIDCIIYDSLVYDKNNKVVQRASSMYGKGAGKITAEEAIAFSIPGIRKCVKRTAICDNAIYFPHFMRAEDFAFYTMLFSHTPGIVIEYVKEPLYFIHQRAGSLSHNGIKENVFPEVYAYLYKNTDKSLHFAIQISSIRLLLYGGVLLLTENRAANGELRKYIDEYERNYPDWYQSNGRKILSRSKKVFLFCVKYRLFIMIRLYVMLHKKMTTR</sequence>
<dbReference type="Pfam" id="PF00535">
    <property type="entry name" value="Glycos_transf_2"/>
    <property type="match status" value="1"/>
</dbReference>
<dbReference type="Gene3D" id="3.90.550.10">
    <property type="entry name" value="Spore Coat Polysaccharide Biosynthesis Protein SpsA, Chain A"/>
    <property type="match status" value="1"/>
</dbReference>
<dbReference type="PANTHER" id="PTHR43793">
    <property type="entry name" value="FAD SYNTHASE"/>
    <property type="match status" value="1"/>
</dbReference>
<dbReference type="RefSeq" id="WP_249310521.1">
    <property type="nucleotide sequence ID" value="NZ_JACRSU010000001.1"/>
</dbReference>
<dbReference type="InterPro" id="IPR029044">
    <property type="entry name" value="Nucleotide-diphossugar_trans"/>
</dbReference>
<reference evidence="5" key="1">
    <citation type="submission" date="2020-08" db="EMBL/GenBank/DDBJ databases">
        <title>Genome public.</title>
        <authorList>
            <person name="Liu C."/>
            <person name="Sun Q."/>
        </authorList>
    </citation>
    <scope>NUCLEOTIDE SEQUENCE</scope>
    <source>
        <strain evidence="5">H8</strain>
    </source>
</reference>
<dbReference type="SUPFAM" id="SSF53448">
    <property type="entry name" value="Nucleotide-diphospho-sugar transferases"/>
    <property type="match status" value="1"/>
</dbReference>
<keyword evidence="2" id="KW-0548">Nucleotidyltransferase</keyword>
<dbReference type="PANTHER" id="PTHR43793:SF1">
    <property type="entry name" value="FAD SYNTHASE"/>
    <property type="match status" value="1"/>
</dbReference>
<accession>A0A926DKI3</accession>
<dbReference type="SUPFAM" id="SSF52374">
    <property type="entry name" value="Nucleotidylyl transferase"/>
    <property type="match status" value="1"/>
</dbReference>
<dbReference type="AlphaFoldDB" id="A0A926DKI3"/>
<feature type="domain" description="Cytidyltransferase-like" evidence="4">
    <location>
        <begin position="9"/>
        <end position="134"/>
    </location>
</feature>
<dbReference type="GO" id="GO:0016779">
    <property type="term" value="F:nucleotidyltransferase activity"/>
    <property type="evidence" value="ECO:0007669"/>
    <property type="project" value="UniProtKB-KW"/>
</dbReference>
<proteinExistence type="predicted"/>
<dbReference type="InterPro" id="IPR050385">
    <property type="entry name" value="Archaeal_FAD_synthase"/>
</dbReference>
<dbReference type="NCBIfam" id="TIGR00125">
    <property type="entry name" value="cyt_tran_rel"/>
    <property type="match status" value="1"/>
</dbReference>
<comment type="caution">
    <text evidence="5">The sequence shown here is derived from an EMBL/GenBank/DDBJ whole genome shotgun (WGS) entry which is preliminary data.</text>
</comment>
<keyword evidence="1" id="KW-0808">Transferase</keyword>
<evidence type="ECO:0000259" key="3">
    <source>
        <dbReference type="Pfam" id="PF00535"/>
    </source>
</evidence>
<dbReference type="InterPro" id="IPR014729">
    <property type="entry name" value="Rossmann-like_a/b/a_fold"/>
</dbReference>
<dbReference type="CDD" id="cd00761">
    <property type="entry name" value="Glyco_tranf_GTA_type"/>
    <property type="match status" value="1"/>
</dbReference>
<gene>
    <name evidence="5" type="ORF">H8698_00335</name>
</gene>
<evidence type="ECO:0000259" key="4">
    <source>
        <dbReference type="Pfam" id="PF01467"/>
    </source>
</evidence>
<keyword evidence="6" id="KW-1185">Reference proteome</keyword>
<organism evidence="5 6">
    <name type="scientific">Congzhengia minquanensis</name>
    <dbReference type="NCBI Taxonomy" id="2763657"/>
    <lineage>
        <taxon>Bacteria</taxon>
        <taxon>Bacillati</taxon>
        <taxon>Bacillota</taxon>
        <taxon>Clostridia</taxon>
        <taxon>Eubacteriales</taxon>
        <taxon>Oscillospiraceae</taxon>
        <taxon>Congzhengia</taxon>
    </lineage>
</organism>
<feature type="domain" description="Glycosyltransferase 2-like" evidence="3">
    <location>
        <begin position="146"/>
        <end position="287"/>
    </location>
</feature>
<dbReference type="Pfam" id="PF01467">
    <property type="entry name" value="CTP_transf_like"/>
    <property type="match status" value="1"/>
</dbReference>
<evidence type="ECO:0000313" key="5">
    <source>
        <dbReference type="EMBL" id="MBC8539422.1"/>
    </source>
</evidence>
<name>A0A926DKI3_9FIRM</name>
<dbReference type="InterPro" id="IPR001173">
    <property type="entry name" value="Glyco_trans_2-like"/>
</dbReference>
<evidence type="ECO:0000256" key="2">
    <source>
        <dbReference type="ARBA" id="ARBA00022695"/>
    </source>
</evidence>
<dbReference type="Proteomes" id="UP000611762">
    <property type="component" value="Unassembled WGS sequence"/>
</dbReference>
<evidence type="ECO:0000313" key="6">
    <source>
        <dbReference type="Proteomes" id="UP000611762"/>
    </source>
</evidence>
<dbReference type="InterPro" id="IPR004821">
    <property type="entry name" value="Cyt_trans-like"/>
</dbReference>
<dbReference type="Gene3D" id="3.40.50.620">
    <property type="entry name" value="HUPs"/>
    <property type="match status" value="1"/>
</dbReference>
<evidence type="ECO:0000256" key="1">
    <source>
        <dbReference type="ARBA" id="ARBA00022679"/>
    </source>
</evidence>